<keyword evidence="2" id="KW-0812">Transmembrane</keyword>
<feature type="region of interest" description="Disordered" evidence="1">
    <location>
        <begin position="462"/>
        <end position="497"/>
    </location>
</feature>
<proteinExistence type="predicted"/>
<sequence length="590" mass="65911">MTAYFPSDAPLTKVISDKNEMLTYINDEIAKGNWGDLIVSNGNKALPPDAAETEQENTNTGGFPVGAIIGIAIAGLVAFGAIVALFVFFIRDKREKEIERMQPRIIHEFSESHGSQYFDEDDDSDDSSSSEEDDMSGRISSPSAVSGADSYPTTMAQAKPQDIEDDESSGSSSGTSSESDDDDESGEYGAEEDETDNVENLKTSASSDEAPPVYEQDDMGEYTQEDGFPMRYLEDTGDDHVYNFDRQQQQYVHDDPGDYNNQTRMFDDDGSGGSMGSMNSADPPGRSFRDLHQDEDDWNSMLPPPQSMAPHNIVDDGFYIDNPPPVYETDEASNPESYHSNASRRSGRSDHSNHTSRSRSNENNQTSYHSFYDDDEYIGEIDQGSNGSRGRYADQDYDDFDQQMEHVNSSDYEQNYIDAQYNSSTPPHDNQDSFYGHAQPVMTPTYSQQQDRLVDYGDDTTTYSDSTRQMSNVRRASNSHQEEQLSEANFEPSYDEEEESISNIFKSLSEIQTKLAKKGKTSTNGMNRLTPTLNANNSIQTLQQSRWGQEGLVEDASMDGSQMSSFETRAAKNKRPQQGAWMEPVDEYDS</sequence>
<feature type="compositionally biased region" description="Acidic residues" evidence="1">
    <location>
        <begin position="215"/>
        <end position="224"/>
    </location>
</feature>
<accession>A0ABD3Q662</accession>
<organism evidence="3 4">
    <name type="scientific">Cyclotella cryptica</name>
    <dbReference type="NCBI Taxonomy" id="29204"/>
    <lineage>
        <taxon>Eukaryota</taxon>
        <taxon>Sar</taxon>
        <taxon>Stramenopiles</taxon>
        <taxon>Ochrophyta</taxon>
        <taxon>Bacillariophyta</taxon>
        <taxon>Coscinodiscophyceae</taxon>
        <taxon>Thalassiosirophycidae</taxon>
        <taxon>Stephanodiscales</taxon>
        <taxon>Stephanodiscaceae</taxon>
        <taxon>Cyclotella</taxon>
    </lineage>
</organism>
<comment type="caution">
    <text evidence="3">The sequence shown here is derived from an EMBL/GenBank/DDBJ whole genome shotgun (WGS) entry which is preliminary data.</text>
</comment>
<dbReference type="Proteomes" id="UP001516023">
    <property type="component" value="Unassembled WGS sequence"/>
</dbReference>
<feature type="compositionally biased region" description="Polar residues" evidence="1">
    <location>
        <begin position="334"/>
        <end position="344"/>
    </location>
</feature>
<reference evidence="3 4" key="1">
    <citation type="journal article" date="2020" name="G3 (Bethesda)">
        <title>Improved Reference Genome for Cyclotella cryptica CCMP332, a Model for Cell Wall Morphogenesis, Salinity Adaptation, and Lipid Production in Diatoms (Bacillariophyta).</title>
        <authorList>
            <person name="Roberts W.R."/>
            <person name="Downey K.M."/>
            <person name="Ruck E.C."/>
            <person name="Traller J.C."/>
            <person name="Alverson A.J."/>
        </authorList>
    </citation>
    <scope>NUCLEOTIDE SEQUENCE [LARGE SCALE GENOMIC DNA]</scope>
    <source>
        <strain evidence="3 4">CCMP332</strain>
    </source>
</reference>
<keyword evidence="2" id="KW-1133">Transmembrane helix</keyword>
<evidence type="ECO:0000256" key="1">
    <source>
        <dbReference type="SAM" id="MobiDB-lite"/>
    </source>
</evidence>
<evidence type="ECO:0000313" key="4">
    <source>
        <dbReference type="Proteomes" id="UP001516023"/>
    </source>
</evidence>
<feature type="compositionally biased region" description="Acidic residues" evidence="1">
    <location>
        <begin position="178"/>
        <end position="197"/>
    </location>
</feature>
<feature type="region of interest" description="Disordered" evidence="1">
    <location>
        <begin position="107"/>
        <end position="236"/>
    </location>
</feature>
<evidence type="ECO:0000256" key="2">
    <source>
        <dbReference type="SAM" id="Phobius"/>
    </source>
</evidence>
<gene>
    <name evidence="3" type="ORF">HJC23_000834</name>
</gene>
<dbReference type="AlphaFoldDB" id="A0ABD3Q662"/>
<feature type="transmembrane region" description="Helical" evidence="2">
    <location>
        <begin position="67"/>
        <end position="90"/>
    </location>
</feature>
<dbReference type="EMBL" id="JABMIG020000071">
    <property type="protein sequence ID" value="KAL3795476.1"/>
    <property type="molecule type" value="Genomic_DNA"/>
</dbReference>
<feature type="region of interest" description="Disordered" evidence="1">
    <location>
        <begin position="567"/>
        <end position="590"/>
    </location>
</feature>
<evidence type="ECO:0000313" key="3">
    <source>
        <dbReference type="EMBL" id="KAL3795476.1"/>
    </source>
</evidence>
<keyword evidence="4" id="KW-1185">Reference proteome</keyword>
<feature type="compositionally biased region" description="Polar residues" evidence="1">
    <location>
        <begin position="468"/>
        <end position="479"/>
    </location>
</feature>
<name>A0ABD3Q662_9STRA</name>
<keyword evidence="2" id="KW-0472">Membrane</keyword>
<feature type="region of interest" description="Disordered" evidence="1">
    <location>
        <begin position="251"/>
        <end position="411"/>
    </location>
</feature>
<protein>
    <submittedName>
        <fullName evidence="3">Uncharacterized protein</fullName>
    </submittedName>
</protein>
<feature type="compositionally biased region" description="Polar residues" evidence="1">
    <location>
        <begin position="198"/>
        <end position="207"/>
    </location>
</feature>
<feature type="compositionally biased region" description="Acidic residues" evidence="1">
    <location>
        <begin position="118"/>
        <end position="134"/>
    </location>
</feature>